<gene>
    <name evidence="1" type="ORF">GGQ68_004068</name>
</gene>
<protein>
    <recommendedName>
        <fullName evidence="3">Transposase</fullName>
    </recommendedName>
</protein>
<comment type="caution">
    <text evidence="1">The sequence shown here is derived from an EMBL/GenBank/DDBJ whole genome shotgun (WGS) entry which is preliminary data.</text>
</comment>
<accession>A0A7W6DR65</accession>
<organism evidence="1 2">
    <name type="scientific">Sagittula marina</name>
    <dbReference type="NCBI Taxonomy" id="943940"/>
    <lineage>
        <taxon>Bacteria</taxon>
        <taxon>Pseudomonadati</taxon>
        <taxon>Pseudomonadota</taxon>
        <taxon>Alphaproteobacteria</taxon>
        <taxon>Rhodobacterales</taxon>
        <taxon>Roseobacteraceae</taxon>
        <taxon>Sagittula</taxon>
    </lineage>
</organism>
<dbReference type="EMBL" id="JACIEJ010000012">
    <property type="protein sequence ID" value="MBB3987715.1"/>
    <property type="molecule type" value="Genomic_DNA"/>
</dbReference>
<name>A0A7W6DR65_9RHOB</name>
<dbReference type="Proteomes" id="UP000541426">
    <property type="component" value="Unassembled WGS sequence"/>
</dbReference>
<proteinExistence type="predicted"/>
<reference evidence="1 2" key="1">
    <citation type="submission" date="2020-08" db="EMBL/GenBank/DDBJ databases">
        <title>Genomic Encyclopedia of Type Strains, Phase IV (KMG-IV): sequencing the most valuable type-strain genomes for metagenomic binning, comparative biology and taxonomic classification.</title>
        <authorList>
            <person name="Goeker M."/>
        </authorList>
    </citation>
    <scope>NUCLEOTIDE SEQUENCE [LARGE SCALE GENOMIC DNA]</scope>
    <source>
        <strain evidence="1 2">DSM 102235</strain>
    </source>
</reference>
<evidence type="ECO:0000313" key="1">
    <source>
        <dbReference type="EMBL" id="MBB3987715.1"/>
    </source>
</evidence>
<keyword evidence="2" id="KW-1185">Reference proteome</keyword>
<sequence>MNEAFLMKKTRLTEAQIMSVLRQIECRVPAAELKRMYADVSMQNDLLKEAFGKKSLGQRTAARWPRERSQRKASLSRWRFGHSSARPAAATSRNSMIITSRLTTCHSG</sequence>
<evidence type="ECO:0008006" key="3">
    <source>
        <dbReference type="Google" id="ProtNLM"/>
    </source>
</evidence>
<evidence type="ECO:0000313" key="2">
    <source>
        <dbReference type="Proteomes" id="UP000541426"/>
    </source>
</evidence>
<dbReference type="AlphaFoldDB" id="A0A7W6DR65"/>